<organism evidence="2">
    <name type="scientific">uncultured Ramlibacter sp</name>
    <dbReference type="NCBI Taxonomy" id="260755"/>
    <lineage>
        <taxon>Bacteria</taxon>
        <taxon>Pseudomonadati</taxon>
        <taxon>Pseudomonadota</taxon>
        <taxon>Betaproteobacteria</taxon>
        <taxon>Burkholderiales</taxon>
        <taxon>Comamonadaceae</taxon>
        <taxon>Ramlibacter</taxon>
        <taxon>environmental samples</taxon>
    </lineage>
</organism>
<reference evidence="2" key="1">
    <citation type="submission" date="2020-02" db="EMBL/GenBank/DDBJ databases">
        <authorList>
            <person name="Meier V. D."/>
        </authorList>
    </citation>
    <scope>NUCLEOTIDE SEQUENCE</scope>
    <source>
        <strain evidence="2">AVDCRST_MAG51</strain>
    </source>
</reference>
<feature type="compositionally biased region" description="Basic and acidic residues" evidence="1">
    <location>
        <begin position="198"/>
        <end position="212"/>
    </location>
</feature>
<dbReference type="EMBL" id="CADCUX010000015">
    <property type="protein sequence ID" value="CAA9384923.1"/>
    <property type="molecule type" value="Genomic_DNA"/>
</dbReference>
<feature type="compositionally biased region" description="Basic and acidic residues" evidence="1">
    <location>
        <begin position="102"/>
        <end position="122"/>
    </location>
</feature>
<name>A0A6J4NE57_9BURK</name>
<feature type="region of interest" description="Disordered" evidence="1">
    <location>
        <begin position="17"/>
        <end position="182"/>
    </location>
</feature>
<dbReference type="AlphaFoldDB" id="A0A6J4NE57"/>
<evidence type="ECO:0000256" key="1">
    <source>
        <dbReference type="SAM" id="MobiDB-lite"/>
    </source>
</evidence>
<accession>A0A6J4NE57</accession>
<feature type="region of interest" description="Disordered" evidence="1">
    <location>
        <begin position="194"/>
        <end position="243"/>
    </location>
</feature>
<feature type="non-terminal residue" evidence="2">
    <location>
        <position position="1"/>
    </location>
</feature>
<proteinExistence type="predicted"/>
<gene>
    <name evidence="2" type="ORF">AVDCRST_MAG51-33</name>
</gene>
<feature type="non-terminal residue" evidence="2">
    <location>
        <position position="243"/>
    </location>
</feature>
<protein>
    <submittedName>
        <fullName evidence="2">TRAP-type C4-dicarboxylate transport system, periplasmic component</fullName>
    </submittedName>
</protein>
<feature type="compositionally biased region" description="Basic residues" evidence="1">
    <location>
        <begin position="36"/>
        <end position="47"/>
    </location>
</feature>
<feature type="compositionally biased region" description="Basic and acidic residues" evidence="1">
    <location>
        <begin position="223"/>
        <end position="243"/>
    </location>
</feature>
<evidence type="ECO:0000313" key="2">
    <source>
        <dbReference type="EMBL" id="CAA9384923.1"/>
    </source>
</evidence>
<feature type="compositionally biased region" description="Basic and acidic residues" evidence="1">
    <location>
        <begin position="48"/>
        <end position="58"/>
    </location>
</feature>
<sequence length="243" mass="27355">LPHRVAGPHVHVLQGRAFHRRAVPVPRPGPLEQGARRRPAQAHRRRDRRESRRDADRVCRRRRAQHLLQQAGVQPGRHQGPEGPSAGRADLEPGLHGSGNGAHRDRLQRDLQRHPERRDLRRRERGGRRRVHEVQRGGAQPAHDAARHHHPAHRVLGQDLQEAAARPAGRRHPCRQGGRSLRAAGRVVRGRCQAGCDGEGRQAEAHPVRRPGEDEEPGGPGDRQLRQGDRGGRDLHQDQRHQV</sequence>